<dbReference type="RefSeq" id="WP_204661136.1">
    <property type="nucleotide sequence ID" value="NZ_CP056775.1"/>
</dbReference>
<feature type="chain" id="PRO_5047231197" evidence="2">
    <location>
        <begin position="19"/>
        <end position="279"/>
    </location>
</feature>
<proteinExistence type="predicted"/>
<dbReference type="EMBL" id="CP056775">
    <property type="protein sequence ID" value="QRR00269.1"/>
    <property type="molecule type" value="Genomic_DNA"/>
</dbReference>
<dbReference type="InterPro" id="IPR025645">
    <property type="entry name" value="DUF4349"/>
</dbReference>
<feature type="domain" description="DUF4349" evidence="3">
    <location>
        <begin position="58"/>
        <end position="259"/>
    </location>
</feature>
<dbReference type="Pfam" id="PF14257">
    <property type="entry name" value="DUF4349"/>
    <property type="match status" value="1"/>
</dbReference>
<keyword evidence="1" id="KW-1133">Transmembrane helix</keyword>
<keyword evidence="2" id="KW-0732">Signal</keyword>
<evidence type="ECO:0000259" key="3">
    <source>
        <dbReference type="Pfam" id="PF14257"/>
    </source>
</evidence>
<keyword evidence="1" id="KW-0472">Membrane</keyword>
<keyword evidence="1" id="KW-0812">Transmembrane</keyword>
<feature type="signal peptide" evidence="2">
    <location>
        <begin position="1"/>
        <end position="18"/>
    </location>
</feature>
<gene>
    <name evidence="4" type="ORF">HWI92_04795</name>
</gene>
<evidence type="ECO:0000256" key="1">
    <source>
        <dbReference type="SAM" id="Phobius"/>
    </source>
</evidence>
<accession>A0ABX7I364</accession>
<reference evidence="4 5" key="1">
    <citation type="submission" date="2020-06" db="EMBL/GenBank/DDBJ databases">
        <title>Dyadobacter sandarakinus sp. nov., isolated from the soil of the Arctic Yellow River Station.</title>
        <authorList>
            <person name="Zhang Y."/>
            <person name="Peng F."/>
        </authorList>
    </citation>
    <scope>NUCLEOTIDE SEQUENCE [LARGE SCALE GENOMIC DNA]</scope>
    <source>
        <strain evidence="4 5">Q3-56</strain>
    </source>
</reference>
<dbReference type="Proteomes" id="UP000612680">
    <property type="component" value="Chromosome"/>
</dbReference>
<organism evidence="4 5">
    <name type="scientific">Dyadobacter sandarakinus</name>
    <dbReference type="NCBI Taxonomy" id="2747268"/>
    <lineage>
        <taxon>Bacteria</taxon>
        <taxon>Pseudomonadati</taxon>
        <taxon>Bacteroidota</taxon>
        <taxon>Cytophagia</taxon>
        <taxon>Cytophagales</taxon>
        <taxon>Spirosomataceae</taxon>
        <taxon>Dyadobacter</taxon>
    </lineage>
</organism>
<keyword evidence="5" id="KW-1185">Reference proteome</keyword>
<sequence>MKHTLLVLVCMFCCFSCANEQGNNAVTEDVALMMQVPPPVDAQNNPAPAQNDKPKIARQLIKTGNVEFETDDIEKARKQILQAVTASQAYVGRDEQQSFPDKIQYTIAVRVPAAKFDDFLTAATRNVAHFDYKKIHVEDVTAQYLDFEARLKTKKDIEKRYLQLLASALKVGDILNIQKELGAIRTEIESTEGQLKYLGDQMQYSTLTIIFYEENVAPGGFFREVVPAFRKGWDIFLSFIIVLISLWPFLLTGAVIYLLSNAFIKKRKRRKALQSPAND</sequence>
<name>A0ABX7I364_9BACT</name>
<evidence type="ECO:0000313" key="4">
    <source>
        <dbReference type="EMBL" id="QRR00269.1"/>
    </source>
</evidence>
<protein>
    <submittedName>
        <fullName evidence="4">DUF4349 domain-containing protein</fullName>
    </submittedName>
</protein>
<feature type="transmembrane region" description="Helical" evidence="1">
    <location>
        <begin position="235"/>
        <end position="260"/>
    </location>
</feature>
<evidence type="ECO:0000313" key="5">
    <source>
        <dbReference type="Proteomes" id="UP000612680"/>
    </source>
</evidence>
<evidence type="ECO:0000256" key="2">
    <source>
        <dbReference type="SAM" id="SignalP"/>
    </source>
</evidence>